<dbReference type="AlphaFoldDB" id="A0A178LEL8"/>
<reference evidence="1 3" key="1">
    <citation type="submission" date="2016-04" db="EMBL/GenBank/DDBJ databases">
        <title>Draft Genome Sequences of Staphylococcus capitis Strain H36, S. capitis Strain H65, S. cohnii Strain H62, S. hominis Strain H69, Mycobacterium iranicum Strain H39, Plantibacter sp. Strain H53, Pseudomonas oryzihabitans Strain H72, and Microbacterium sp. Strain H83, isolated from residential settings.</title>
        <authorList>
            <person name="Lymperopoulou D."/>
            <person name="Adams R.I."/>
            <person name="Lindow S."/>
            <person name="Coil D.A."/>
            <person name="Jospin G."/>
            <person name="Eisen J.A."/>
        </authorList>
    </citation>
    <scope>NUCLEOTIDE SEQUENCE [LARGE SCALE GENOMIC DNA]</scope>
    <source>
        <strain evidence="1 3">H72</strain>
    </source>
</reference>
<accession>A0A1G5PHF2</accession>
<reference evidence="4" key="3">
    <citation type="submission" date="2016-10" db="EMBL/GenBank/DDBJ databases">
        <authorList>
            <person name="de Groot N.N."/>
        </authorList>
    </citation>
    <scope>NUCLEOTIDE SEQUENCE [LARGE SCALE GENOMIC DNA]</scope>
    <source>
        <strain evidence="4">DSM 15758</strain>
    </source>
</reference>
<dbReference type="Proteomes" id="UP000078356">
    <property type="component" value="Unassembled WGS sequence"/>
</dbReference>
<comment type="caution">
    <text evidence="1">The sequence shown here is derived from an EMBL/GenBank/DDBJ whole genome shotgun (WGS) entry which is preliminary data.</text>
</comment>
<dbReference type="EMBL" id="LWCR01000018">
    <property type="protein sequence ID" value="OAN28896.1"/>
    <property type="molecule type" value="Genomic_DNA"/>
</dbReference>
<evidence type="ECO:0000313" key="3">
    <source>
        <dbReference type="Proteomes" id="UP000078356"/>
    </source>
</evidence>
<dbReference type="RefSeq" id="WP_007162838.1">
    <property type="nucleotide sequence ID" value="NZ_JAAQXG010000016.1"/>
</dbReference>
<gene>
    <name evidence="1" type="ORF">A4V15_19295</name>
    <name evidence="2" type="ORF">SAMN05216279_12719</name>
</gene>
<evidence type="ECO:0000313" key="1">
    <source>
        <dbReference type="EMBL" id="OAN28896.1"/>
    </source>
</evidence>
<reference evidence="2" key="2">
    <citation type="submission" date="2016-10" db="EMBL/GenBank/DDBJ databases">
        <authorList>
            <person name="Varghese N."/>
            <person name="Submissions S."/>
        </authorList>
    </citation>
    <scope>NUCLEOTIDE SEQUENCE</scope>
    <source>
        <strain evidence="2">DSM 15758</strain>
    </source>
</reference>
<accession>A0A178LEL8</accession>
<dbReference type="OrthoDB" id="9860330at2"/>
<evidence type="ECO:0000313" key="2">
    <source>
        <dbReference type="EMBL" id="SCZ48549.1"/>
    </source>
</evidence>
<organism evidence="1 3">
    <name type="scientific">Pseudomonas oryzihabitans</name>
    <dbReference type="NCBI Taxonomy" id="47885"/>
    <lineage>
        <taxon>Bacteria</taxon>
        <taxon>Pseudomonadati</taxon>
        <taxon>Pseudomonadota</taxon>
        <taxon>Gammaproteobacteria</taxon>
        <taxon>Pseudomonadales</taxon>
        <taxon>Pseudomonadaceae</taxon>
        <taxon>Pseudomonas</taxon>
    </lineage>
</organism>
<dbReference type="EMBL" id="FMWB01000027">
    <property type="protein sequence ID" value="SCZ48549.1"/>
    <property type="molecule type" value="Genomic_DNA"/>
</dbReference>
<sequence>MRQTAEAIEDLPRHTGMMGKVLEDELPLLQPCLDPTKPAWLSARTFLQRLRARLPLGDMLPEAFHTGLCCCGAAQLFEQRIEGLLCDLRPRYAITLREERFHRHLKRLGFSRFFRRYA</sequence>
<protein>
    <submittedName>
        <fullName evidence="1">Uncharacterized protein</fullName>
    </submittedName>
</protein>
<evidence type="ECO:0000313" key="4">
    <source>
        <dbReference type="Proteomes" id="UP000183046"/>
    </source>
</evidence>
<dbReference type="Proteomes" id="UP000183046">
    <property type="component" value="Unassembled WGS sequence"/>
</dbReference>
<name>A0A178LEL8_9PSED</name>
<proteinExistence type="predicted"/>